<keyword evidence="10 11" id="KW-0472">Membrane</keyword>
<dbReference type="Pfam" id="PF00672">
    <property type="entry name" value="HAMP"/>
    <property type="match status" value="1"/>
</dbReference>
<dbReference type="InterPro" id="IPR003594">
    <property type="entry name" value="HATPase_dom"/>
</dbReference>
<dbReference type="SUPFAM" id="SSF47384">
    <property type="entry name" value="Homodimeric domain of signal transducing histidine kinase"/>
    <property type="match status" value="1"/>
</dbReference>
<evidence type="ECO:0000256" key="4">
    <source>
        <dbReference type="ARBA" id="ARBA00022553"/>
    </source>
</evidence>
<evidence type="ECO:0000313" key="14">
    <source>
        <dbReference type="EMBL" id="PIM52479.1"/>
    </source>
</evidence>
<comment type="subcellular location">
    <subcellularLocation>
        <location evidence="2">Membrane</location>
    </subcellularLocation>
</comment>
<keyword evidence="7 14" id="KW-0418">Kinase</keyword>
<reference evidence="14 15" key="1">
    <citation type="submission" date="2017-11" db="EMBL/GenBank/DDBJ databases">
        <title>Draft genome sequence of Mitsuaria sp. HWN-4.</title>
        <authorList>
            <person name="Gundlapally S.R."/>
        </authorList>
    </citation>
    <scope>NUCLEOTIDE SEQUENCE [LARGE SCALE GENOMIC DNA]</scope>
    <source>
        <strain evidence="14 15">HWN-4</strain>
    </source>
</reference>
<evidence type="ECO:0000256" key="3">
    <source>
        <dbReference type="ARBA" id="ARBA00012438"/>
    </source>
</evidence>
<dbReference type="Gene3D" id="6.10.340.10">
    <property type="match status" value="1"/>
</dbReference>
<keyword evidence="4" id="KW-0597">Phosphoprotein</keyword>
<dbReference type="SMART" id="SM00304">
    <property type="entry name" value="HAMP"/>
    <property type="match status" value="1"/>
</dbReference>
<keyword evidence="8 11" id="KW-1133">Transmembrane helix</keyword>
<dbReference type="InterPro" id="IPR004358">
    <property type="entry name" value="Sig_transdc_His_kin-like_C"/>
</dbReference>
<dbReference type="GO" id="GO:0000155">
    <property type="term" value="F:phosphorelay sensor kinase activity"/>
    <property type="evidence" value="ECO:0007669"/>
    <property type="project" value="InterPro"/>
</dbReference>
<feature type="domain" description="Histidine kinase" evidence="12">
    <location>
        <begin position="247"/>
        <end position="500"/>
    </location>
</feature>
<evidence type="ECO:0000259" key="12">
    <source>
        <dbReference type="PROSITE" id="PS50109"/>
    </source>
</evidence>
<evidence type="ECO:0000256" key="2">
    <source>
        <dbReference type="ARBA" id="ARBA00004370"/>
    </source>
</evidence>
<dbReference type="CDD" id="cd00082">
    <property type="entry name" value="HisKA"/>
    <property type="match status" value="1"/>
</dbReference>
<dbReference type="Proteomes" id="UP000231501">
    <property type="component" value="Unassembled WGS sequence"/>
</dbReference>
<name>A0A2G9CAC6_9BURK</name>
<dbReference type="InterPro" id="IPR050428">
    <property type="entry name" value="TCS_sensor_his_kinase"/>
</dbReference>
<dbReference type="SUPFAM" id="SSF55874">
    <property type="entry name" value="ATPase domain of HSP90 chaperone/DNA topoisomerase II/histidine kinase"/>
    <property type="match status" value="1"/>
</dbReference>
<dbReference type="EMBL" id="PEOG01000037">
    <property type="protein sequence ID" value="PIM52479.1"/>
    <property type="molecule type" value="Genomic_DNA"/>
</dbReference>
<dbReference type="PROSITE" id="PS50109">
    <property type="entry name" value="HIS_KIN"/>
    <property type="match status" value="1"/>
</dbReference>
<dbReference type="RefSeq" id="WP_099862356.1">
    <property type="nucleotide sequence ID" value="NZ_PEOG01000037.1"/>
</dbReference>
<keyword evidence="15" id="KW-1185">Reference proteome</keyword>
<accession>A0A2G9CAC6</accession>
<keyword evidence="6 11" id="KW-0812">Transmembrane</keyword>
<dbReference type="CDD" id="cd06225">
    <property type="entry name" value="HAMP"/>
    <property type="match status" value="1"/>
</dbReference>
<evidence type="ECO:0000256" key="7">
    <source>
        <dbReference type="ARBA" id="ARBA00022777"/>
    </source>
</evidence>
<dbReference type="EC" id="2.7.13.3" evidence="3"/>
<evidence type="ECO:0000259" key="13">
    <source>
        <dbReference type="PROSITE" id="PS50885"/>
    </source>
</evidence>
<dbReference type="CDD" id="cd00075">
    <property type="entry name" value="HATPase"/>
    <property type="match status" value="1"/>
</dbReference>
<dbReference type="Gene3D" id="1.10.287.130">
    <property type="match status" value="1"/>
</dbReference>
<evidence type="ECO:0000256" key="5">
    <source>
        <dbReference type="ARBA" id="ARBA00022679"/>
    </source>
</evidence>
<dbReference type="InterPro" id="IPR003660">
    <property type="entry name" value="HAMP_dom"/>
</dbReference>
<feature type="domain" description="HAMP" evidence="13">
    <location>
        <begin position="186"/>
        <end position="239"/>
    </location>
</feature>
<keyword evidence="5" id="KW-0808">Transferase</keyword>
<evidence type="ECO:0000256" key="9">
    <source>
        <dbReference type="ARBA" id="ARBA00023012"/>
    </source>
</evidence>
<evidence type="ECO:0000256" key="10">
    <source>
        <dbReference type="ARBA" id="ARBA00023136"/>
    </source>
</evidence>
<gene>
    <name evidence="14" type="ORF">CS062_14605</name>
</gene>
<comment type="catalytic activity">
    <reaction evidence="1">
        <text>ATP + protein L-histidine = ADP + protein N-phospho-L-histidine.</text>
        <dbReference type="EC" id="2.7.13.3"/>
    </reaction>
</comment>
<evidence type="ECO:0000256" key="1">
    <source>
        <dbReference type="ARBA" id="ARBA00000085"/>
    </source>
</evidence>
<dbReference type="InterPro" id="IPR003661">
    <property type="entry name" value="HisK_dim/P_dom"/>
</dbReference>
<keyword evidence="9" id="KW-0902">Two-component regulatory system</keyword>
<dbReference type="GO" id="GO:0005886">
    <property type="term" value="C:plasma membrane"/>
    <property type="evidence" value="ECO:0007669"/>
    <property type="project" value="TreeGrafter"/>
</dbReference>
<organism evidence="14 15">
    <name type="scientific">Roseateles chitinivorans</name>
    <dbReference type="NCBI Taxonomy" id="2917965"/>
    <lineage>
        <taxon>Bacteria</taxon>
        <taxon>Pseudomonadati</taxon>
        <taxon>Pseudomonadota</taxon>
        <taxon>Betaproteobacteria</taxon>
        <taxon>Burkholderiales</taxon>
        <taxon>Sphaerotilaceae</taxon>
        <taxon>Roseateles</taxon>
    </lineage>
</organism>
<dbReference type="SUPFAM" id="SSF158472">
    <property type="entry name" value="HAMP domain-like"/>
    <property type="match status" value="1"/>
</dbReference>
<dbReference type="SMART" id="SM00388">
    <property type="entry name" value="HisKA"/>
    <property type="match status" value="1"/>
</dbReference>
<evidence type="ECO:0000256" key="11">
    <source>
        <dbReference type="SAM" id="Phobius"/>
    </source>
</evidence>
<dbReference type="Pfam" id="PF02518">
    <property type="entry name" value="HATPase_c"/>
    <property type="match status" value="1"/>
</dbReference>
<evidence type="ECO:0000256" key="8">
    <source>
        <dbReference type="ARBA" id="ARBA00022989"/>
    </source>
</evidence>
<proteinExistence type="predicted"/>
<feature type="transmembrane region" description="Helical" evidence="11">
    <location>
        <begin position="162"/>
        <end position="182"/>
    </location>
</feature>
<dbReference type="InterPro" id="IPR005467">
    <property type="entry name" value="His_kinase_dom"/>
</dbReference>
<dbReference type="InterPro" id="IPR036890">
    <property type="entry name" value="HATPase_C_sf"/>
</dbReference>
<protein>
    <recommendedName>
        <fullName evidence="3">histidine kinase</fullName>
        <ecNumber evidence="3">2.7.13.3</ecNumber>
    </recommendedName>
</protein>
<dbReference type="OrthoDB" id="8583694at2"/>
<dbReference type="PROSITE" id="PS50885">
    <property type="entry name" value="HAMP"/>
    <property type="match status" value="1"/>
</dbReference>
<dbReference type="Gene3D" id="3.30.565.10">
    <property type="entry name" value="Histidine kinase-like ATPase, C-terminal domain"/>
    <property type="match status" value="1"/>
</dbReference>
<dbReference type="PANTHER" id="PTHR45436:SF5">
    <property type="entry name" value="SENSOR HISTIDINE KINASE TRCS"/>
    <property type="match status" value="1"/>
</dbReference>
<dbReference type="PANTHER" id="PTHR45436">
    <property type="entry name" value="SENSOR HISTIDINE KINASE YKOH"/>
    <property type="match status" value="1"/>
</dbReference>
<evidence type="ECO:0000313" key="15">
    <source>
        <dbReference type="Proteomes" id="UP000231501"/>
    </source>
</evidence>
<dbReference type="SMART" id="SM00387">
    <property type="entry name" value="HATPase_c"/>
    <property type="match status" value="1"/>
</dbReference>
<dbReference type="AlphaFoldDB" id="A0A2G9CAC6"/>
<dbReference type="InterPro" id="IPR036097">
    <property type="entry name" value="HisK_dim/P_sf"/>
</dbReference>
<comment type="caution">
    <text evidence="14">The sequence shown here is derived from an EMBL/GenBank/DDBJ whole genome shotgun (WGS) entry which is preliminary data.</text>
</comment>
<evidence type="ECO:0000256" key="6">
    <source>
        <dbReference type="ARBA" id="ARBA00022692"/>
    </source>
</evidence>
<sequence length="501" mass="52478">MLSFRRRLALLHVVVVTTVLAVAATLTYLSLVAALRAQLDGALLVLAEQEASILAASPGLPVAVHEPGTTAAPPPYARLDRLVQIIGPRGEVLARSANLGAAALPNDAALLARLARGETVFEHLAFGDEPTRRVSVPVHGGRALAVQVAGSLDDVDHAVASAGWMFLVMGLVLVVVLTAAGAQLTGRVFGAVDDIVRQARRIGGRTLAERLPHPGTRDEIGRLIDTLNDMLARLEHAFEAQRRFTADASHELRSPLSRLRTELEITLRRPRGADEYVQALRSGLEEVARLTTLVEELLTLARLDAGQDMAPVAPVAIAPILEAVVRRAQPAAQARGITLTLAGADDPGADASGAHAFAAHASAAHAPAAHALGTDESNDGGPGATARLPRELLMRVATNLVENAVKYSAAGGTVLVSLVVRPDATELVVEDDGPGLPAEERERVFERFYRGAAARVADIEGTGLGLALSDLIVRAAGGRIEVGVSRWGGARFTVHLPAGDA</sequence>
<dbReference type="Pfam" id="PF00512">
    <property type="entry name" value="HisKA"/>
    <property type="match status" value="1"/>
</dbReference>
<dbReference type="PRINTS" id="PR00344">
    <property type="entry name" value="BCTRLSENSOR"/>
</dbReference>